<evidence type="ECO:0000313" key="3">
    <source>
        <dbReference type="Proteomes" id="UP000060487"/>
    </source>
</evidence>
<organism evidence="2 3">
    <name type="scientific">Candidatus Magnetominusculus xianensis</name>
    <dbReference type="NCBI Taxonomy" id="1748249"/>
    <lineage>
        <taxon>Bacteria</taxon>
        <taxon>Pseudomonadati</taxon>
        <taxon>Nitrospirota</taxon>
        <taxon>Nitrospiria</taxon>
        <taxon>Nitrospirales</taxon>
        <taxon>Nitrospiraceae</taxon>
        <taxon>Candidatus Magnetominusculus</taxon>
    </lineage>
</organism>
<dbReference type="RefSeq" id="WP_085051012.1">
    <property type="nucleotide sequence ID" value="NZ_LNQR01000020.1"/>
</dbReference>
<feature type="domain" description="Transketolase-like pyrimidine-binding" evidence="1">
    <location>
        <begin position="4"/>
        <end position="166"/>
    </location>
</feature>
<dbReference type="Pfam" id="PF02780">
    <property type="entry name" value="Transketolase_C"/>
    <property type="match status" value="1"/>
</dbReference>
<dbReference type="InterPro" id="IPR033248">
    <property type="entry name" value="Transketolase_C"/>
</dbReference>
<reference evidence="2 3" key="1">
    <citation type="submission" date="2015-11" db="EMBL/GenBank/DDBJ databases">
        <authorList>
            <person name="Lin W."/>
        </authorList>
    </citation>
    <scope>NUCLEOTIDE SEQUENCE [LARGE SCALE GENOMIC DNA]</scope>
    <source>
        <strain evidence="2 3">HCH-1</strain>
    </source>
</reference>
<dbReference type="GO" id="GO:0008661">
    <property type="term" value="F:1-deoxy-D-xylulose-5-phosphate synthase activity"/>
    <property type="evidence" value="ECO:0007669"/>
    <property type="project" value="UniProtKB-EC"/>
</dbReference>
<dbReference type="PANTHER" id="PTHR43825">
    <property type="entry name" value="PYRUVATE DEHYDROGENASE E1 COMPONENT"/>
    <property type="match status" value="1"/>
</dbReference>
<gene>
    <name evidence="2" type="primary">dxs_2</name>
    <name evidence="2" type="ORF">ASN18_0483</name>
</gene>
<dbReference type="EMBL" id="LNQR01000020">
    <property type="protein sequence ID" value="KWT92778.1"/>
    <property type="molecule type" value="Genomic_DNA"/>
</dbReference>
<protein>
    <submittedName>
        <fullName evidence="2">1-deoxy-D-xylulose-5-phosphate synthase</fullName>
        <ecNumber evidence="2">2.2.1.7</ecNumber>
    </submittedName>
</protein>
<accession>A0ABR5SIM0</accession>
<dbReference type="SUPFAM" id="SSF52922">
    <property type="entry name" value="TK C-terminal domain-like"/>
    <property type="match status" value="1"/>
</dbReference>
<evidence type="ECO:0000259" key="1">
    <source>
        <dbReference type="SMART" id="SM00861"/>
    </source>
</evidence>
<dbReference type="EC" id="2.2.1.7" evidence="2"/>
<dbReference type="Pfam" id="PF02779">
    <property type="entry name" value="Transket_pyr"/>
    <property type="match status" value="1"/>
</dbReference>
<dbReference type="InterPro" id="IPR051157">
    <property type="entry name" value="PDH/Transketolase"/>
</dbReference>
<proteinExistence type="predicted"/>
<name>A0ABR5SIM0_9BACT</name>
<dbReference type="InterPro" id="IPR005475">
    <property type="entry name" value="Transketolase-like_Pyr-bd"/>
</dbReference>
<evidence type="ECO:0000313" key="2">
    <source>
        <dbReference type="EMBL" id="KWT92778.1"/>
    </source>
</evidence>
<dbReference type="Gene3D" id="3.40.50.920">
    <property type="match status" value="1"/>
</dbReference>
<dbReference type="Proteomes" id="UP000060487">
    <property type="component" value="Unassembled WGS sequence"/>
</dbReference>
<keyword evidence="3" id="KW-1185">Reference proteome</keyword>
<dbReference type="SMART" id="SM00861">
    <property type="entry name" value="Transket_pyr"/>
    <property type="match status" value="1"/>
</dbReference>
<sequence length="309" mass="34295">MNNIAQRDAFWNRIYDIAAQDRNVILISADMGAPSLDKYRKDLPAQFVNVGIAEQNAVLIGSGLALKGKKVYLYAIAPFITLRCLEQIRVECSIMNIPMTIVGVGAGMSYQDSGPTHHVLEDITIMRSMPNITIHNITDSVMASAVAGMNIKNTTYVRIDREVFPDIYSPDTDFRTGAAVVKEGKDCYLLSTGCMTHAALHAAKRLEGKSIDVGVIDIYTFPINEEFLLETLKGVRKVVSIEEHFLPGALGSAVGELILDNGLPIKLRRLGITHAKGFCYKYGGRETIREYYGLDRESLDREIERFLTD</sequence>
<dbReference type="CDD" id="cd07033">
    <property type="entry name" value="TPP_PYR_DXS_TK_like"/>
    <property type="match status" value="1"/>
</dbReference>
<dbReference type="InterPro" id="IPR009014">
    <property type="entry name" value="Transketo_C/PFOR_II"/>
</dbReference>
<comment type="caution">
    <text evidence="2">The sequence shown here is derived from an EMBL/GenBank/DDBJ whole genome shotgun (WGS) entry which is preliminary data.</text>
</comment>
<dbReference type="SUPFAM" id="SSF52518">
    <property type="entry name" value="Thiamin diphosphate-binding fold (THDP-binding)"/>
    <property type="match status" value="1"/>
</dbReference>
<dbReference type="InterPro" id="IPR029061">
    <property type="entry name" value="THDP-binding"/>
</dbReference>
<keyword evidence="2" id="KW-0808">Transferase</keyword>
<dbReference type="Gene3D" id="3.40.50.970">
    <property type="match status" value="1"/>
</dbReference>
<dbReference type="PANTHER" id="PTHR43825:SF5">
    <property type="entry name" value="HYPOTHETICAL TRANSKETOLASE FAMILY PROTEIN"/>
    <property type="match status" value="1"/>
</dbReference>